<dbReference type="AlphaFoldDB" id="A0A7J5AGP1"/>
<dbReference type="Pfam" id="PF01757">
    <property type="entry name" value="Acyl_transf_3"/>
    <property type="match status" value="1"/>
</dbReference>
<dbReference type="GO" id="GO:0016413">
    <property type="term" value="F:O-acetyltransferase activity"/>
    <property type="evidence" value="ECO:0007669"/>
    <property type="project" value="TreeGrafter"/>
</dbReference>
<dbReference type="EMBL" id="WAEM01000002">
    <property type="protein sequence ID" value="KAB1156776.1"/>
    <property type="molecule type" value="Genomic_DNA"/>
</dbReference>
<feature type="transmembrane region" description="Helical" evidence="7">
    <location>
        <begin position="296"/>
        <end position="320"/>
    </location>
</feature>
<sequence>MTTSSTDKPNFLYYLHSFRGFAIINIVAIHAIGFSAYMGKSDFNTTVSIGNEILFHNSTIYFALISGLLYTAILKKKGYPQFFMSKFKYVVLPYVFFTLLYTVFDNKVYDFFVYQTSFINYLKDLPRNFIYGKAIFVLWYIPVLLFLYLVTPLLDYILQIKKWGHWLIAIIIAIPLLVRREEVMELYDGDFLSFHNMIYFTGAYAAGMYFADNLERRIMWIRKNKIILLFLAIVSTALLVYVTLQKIDRIGVFSIQSSLYYVQKIIISLLVLLFFNSLGEKQPKWLHPIAKDAFSIYFLHILFIGVFLGWVGHVTLFLPIIQYNAVIGGVFILVASIALSMLVTGLFRKLFGKYSRMIIGA</sequence>
<evidence type="ECO:0000259" key="8">
    <source>
        <dbReference type="Pfam" id="PF01757"/>
    </source>
</evidence>
<feature type="transmembrane region" description="Helical" evidence="7">
    <location>
        <begin position="226"/>
        <end position="244"/>
    </location>
</feature>
<feature type="transmembrane region" description="Helical" evidence="7">
    <location>
        <begin position="163"/>
        <end position="178"/>
    </location>
</feature>
<evidence type="ECO:0000256" key="5">
    <source>
        <dbReference type="ARBA" id="ARBA00022989"/>
    </source>
</evidence>
<feature type="transmembrane region" description="Helical" evidence="7">
    <location>
        <begin position="326"/>
        <end position="347"/>
    </location>
</feature>
<comment type="similarity">
    <text evidence="2">Belongs to the acyltransferase 3 family.</text>
</comment>
<evidence type="ECO:0000313" key="9">
    <source>
        <dbReference type="EMBL" id="KAB1156776.1"/>
    </source>
</evidence>
<dbReference type="PANTHER" id="PTHR40074">
    <property type="entry name" value="O-ACETYLTRANSFERASE WECH"/>
    <property type="match status" value="1"/>
</dbReference>
<evidence type="ECO:0000313" key="10">
    <source>
        <dbReference type="Proteomes" id="UP000490922"/>
    </source>
</evidence>
<evidence type="ECO:0000256" key="4">
    <source>
        <dbReference type="ARBA" id="ARBA00022692"/>
    </source>
</evidence>
<evidence type="ECO:0000256" key="1">
    <source>
        <dbReference type="ARBA" id="ARBA00004651"/>
    </source>
</evidence>
<name>A0A7J5AGP1_9FLAO</name>
<feature type="transmembrane region" description="Helical" evidence="7">
    <location>
        <begin position="198"/>
        <end position="214"/>
    </location>
</feature>
<dbReference type="GO" id="GO:0009246">
    <property type="term" value="P:enterobacterial common antigen biosynthetic process"/>
    <property type="evidence" value="ECO:0007669"/>
    <property type="project" value="TreeGrafter"/>
</dbReference>
<feature type="transmembrane region" description="Helical" evidence="7">
    <location>
        <begin position="130"/>
        <end position="151"/>
    </location>
</feature>
<dbReference type="InterPro" id="IPR002656">
    <property type="entry name" value="Acyl_transf_3_dom"/>
</dbReference>
<keyword evidence="10" id="KW-1185">Reference proteome</keyword>
<evidence type="ECO:0000256" key="7">
    <source>
        <dbReference type="SAM" id="Phobius"/>
    </source>
</evidence>
<comment type="caution">
    <text evidence="9">The sequence shown here is derived from an EMBL/GenBank/DDBJ whole genome shotgun (WGS) entry which is preliminary data.</text>
</comment>
<accession>A0A7J5AGP1</accession>
<feature type="transmembrane region" description="Helical" evidence="7">
    <location>
        <begin position="12"/>
        <end position="33"/>
    </location>
</feature>
<feature type="transmembrane region" description="Helical" evidence="7">
    <location>
        <begin position="86"/>
        <end position="104"/>
    </location>
</feature>
<dbReference type="Proteomes" id="UP000490922">
    <property type="component" value="Unassembled WGS sequence"/>
</dbReference>
<protein>
    <submittedName>
        <fullName evidence="9">Acyltransferase</fullName>
    </submittedName>
</protein>
<feature type="transmembrane region" description="Helical" evidence="7">
    <location>
        <begin position="250"/>
        <end position="275"/>
    </location>
</feature>
<dbReference type="GO" id="GO:0005886">
    <property type="term" value="C:plasma membrane"/>
    <property type="evidence" value="ECO:0007669"/>
    <property type="project" value="UniProtKB-SubCell"/>
</dbReference>
<keyword evidence="9" id="KW-0012">Acyltransferase</keyword>
<proteinExistence type="inferred from homology"/>
<keyword evidence="9" id="KW-0808">Transferase</keyword>
<feature type="transmembrane region" description="Helical" evidence="7">
    <location>
        <begin position="53"/>
        <end position="74"/>
    </location>
</feature>
<organism evidence="9 10">
    <name type="scientific">Flavobacterium luteum</name>
    <dbReference type="NCBI Taxonomy" id="2026654"/>
    <lineage>
        <taxon>Bacteria</taxon>
        <taxon>Pseudomonadati</taxon>
        <taxon>Bacteroidota</taxon>
        <taxon>Flavobacteriia</taxon>
        <taxon>Flavobacteriales</taxon>
        <taxon>Flavobacteriaceae</taxon>
        <taxon>Flavobacterium</taxon>
    </lineage>
</organism>
<keyword evidence="6 7" id="KW-0472">Membrane</keyword>
<evidence type="ECO:0000256" key="6">
    <source>
        <dbReference type="ARBA" id="ARBA00023136"/>
    </source>
</evidence>
<gene>
    <name evidence="9" type="ORF">F6464_05330</name>
</gene>
<reference evidence="9 10" key="1">
    <citation type="submission" date="2019-09" db="EMBL/GenBank/DDBJ databases">
        <title>Flavobacterium sp. nov., isolated from glacier ice.</title>
        <authorList>
            <person name="Liu Q."/>
        </authorList>
    </citation>
    <scope>NUCLEOTIDE SEQUENCE [LARGE SCALE GENOMIC DNA]</scope>
    <source>
        <strain evidence="9 10">NBRC 112527</strain>
    </source>
</reference>
<keyword evidence="3" id="KW-1003">Cell membrane</keyword>
<dbReference type="PANTHER" id="PTHR40074:SF2">
    <property type="entry name" value="O-ACETYLTRANSFERASE WECH"/>
    <property type="match status" value="1"/>
</dbReference>
<evidence type="ECO:0000256" key="3">
    <source>
        <dbReference type="ARBA" id="ARBA00022475"/>
    </source>
</evidence>
<comment type="subcellular location">
    <subcellularLocation>
        <location evidence="1">Cell membrane</location>
        <topology evidence="1">Multi-pass membrane protein</topology>
    </subcellularLocation>
</comment>
<keyword evidence="5 7" id="KW-1133">Transmembrane helix</keyword>
<dbReference type="OrthoDB" id="7579632at2"/>
<keyword evidence="4 7" id="KW-0812">Transmembrane</keyword>
<feature type="domain" description="Acyltransferase 3" evidence="8">
    <location>
        <begin position="13"/>
        <end position="344"/>
    </location>
</feature>
<dbReference type="RefSeq" id="WP_151106770.1">
    <property type="nucleotide sequence ID" value="NZ_WAEM01000002.1"/>
</dbReference>
<evidence type="ECO:0000256" key="2">
    <source>
        <dbReference type="ARBA" id="ARBA00007400"/>
    </source>
</evidence>